<evidence type="ECO:0000313" key="2">
    <source>
        <dbReference type="Proteomes" id="UP000887565"/>
    </source>
</evidence>
<dbReference type="AlphaFoldDB" id="A0A915JYQ7"/>
<feature type="compositionally biased region" description="Low complexity" evidence="1">
    <location>
        <begin position="51"/>
        <end position="69"/>
    </location>
</feature>
<dbReference type="Proteomes" id="UP000887565">
    <property type="component" value="Unplaced"/>
</dbReference>
<organism evidence="2 3">
    <name type="scientific">Romanomermis culicivorax</name>
    <name type="common">Nematode worm</name>
    <dbReference type="NCBI Taxonomy" id="13658"/>
    <lineage>
        <taxon>Eukaryota</taxon>
        <taxon>Metazoa</taxon>
        <taxon>Ecdysozoa</taxon>
        <taxon>Nematoda</taxon>
        <taxon>Enoplea</taxon>
        <taxon>Dorylaimia</taxon>
        <taxon>Mermithida</taxon>
        <taxon>Mermithoidea</taxon>
        <taxon>Mermithidae</taxon>
        <taxon>Romanomermis</taxon>
    </lineage>
</organism>
<evidence type="ECO:0000256" key="1">
    <source>
        <dbReference type="SAM" id="MobiDB-lite"/>
    </source>
</evidence>
<feature type="region of interest" description="Disordered" evidence="1">
    <location>
        <begin position="51"/>
        <end position="71"/>
    </location>
</feature>
<protein>
    <submittedName>
        <fullName evidence="3">Uncharacterized protein</fullName>
    </submittedName>
</protein>
<name>A0A915JYQ7_ROMCU</name>
<feature type="region of interest" description="Disordered" evidence="1">
    <location>
        <begin position="118"/>
        <end position="170"/>
    </location>
</feature>
<evidence type="ECO:0000313" key="3">
    <source>
        <dbReference type="WBParaSite" id="nRc.2.0.1.t31606-RA"/>
    </source>
</evidence>
<accession>A0A915JYQ7</accession>
<sequence>MIDQIIGPVSDQFQAQQLCVQCEIQEQTKATNARFATLAEQMQQLISTTAAATNARNTPTPRPSRVSSPFHGEETRDIYIPNETLRDTELAQIFGRLPIQVKPKGPYTDTLYNNKFSRTARSEEDLPRPAPQRHQPPMANHFGFSDYPPDDYYDHPQPRYKMPPTSHRQEDSRIKTIVNNMHPLIID</sequence>
<reference evidence="3" key="1">
    <citation type="submission" date="2022-11" db="UniProtKB">
        <authorList>
            <consortium name="WormBaseParasite"/>
        </authorList>
    </citation>
    <scope>IDENTIFICATION</scope>
</reference>
<keyword evidence="2" id="KW-1185">Reference proteome</keyword>
<proteinExistence type="predicted"/>
<dbReference type="WBParaSite" id="nRc.2.0.1.t31606-RA">
    <property type="protein sequence ID" value="nRc.2.0.1.t31606-RA"/>
    <property type="gene ID" value="nRc.2.0.1.g31606"/>
</dbReference>